<dbReference type="EMBL" id="CP048659">
    <property type="protein sequence ID" value="QOW45291.1"/>
    <property type="molecule type" value="Genomic_DNA"/>
</dbReference>
<keyword evidence="2" id="KW-1185">Reference proteome</keyword>
<organism evidence="1 2">
    <name type="scientific">Acinetobacter piscicola</name>
    <dbReference type="NCBI Taxonomy" id="2006115"/>
    <lineage>
        <taxon>Bacteria</taxon>
        <taxon>Pseudomonadati</taxon>
        <taxon>Pseudomonadota</taxon>
        <taxon>Gammaproteobacteria</taxon>
        <taxon>Moraxellales</taxon>
        <taxon>Moraxellaceae</taxon>
        <taxon>Acinetobacter</taxon>
    </lineage>
</organism>
<sequence length="114" mass="13181">MNERKLRQSAENLKPEHIMVTVKDGQKLDRNIQVFIRPSDTVKHILTEAEVINMVNKTSEQFAPLLIVPDAFIPLNSTVTLYETVADVEVEYSLLDQHNKRIKNAYRKTFSLKN</sequence>
<dbReference type="Proteomes" id="UP000593966">
    <property type="component" value="Chromosome"/>
</dbReference>
<accession>A0A4Q4H2C6</accession>
<gene>
    <name evidence="1" type="ORF">G0028_04935</name>
</gene>
<protein>
    <submittedName>
        <fullName evidence="1">Uncharacterized protein</fullName>
    </submittedName>
</protein>
<dbReference type="AlphaFoldDB" id="A0A4Q4H2C6"/>
<dbReference type="RefSeq" id="WP_130073016.1">
    <property type="nucleotide sequence ID" value="NZ_CP048659.1"/>
</dbReference>
<evidence type="ECO:0000313" key="1">
    <source>
        <dbReference type="EMBL" id="QOW45291.1"/>
    </source>
</evidence>
<name>A0A4Q4H2C6_9GAMM</name>
<proteinExistence type="predicted"/>
<reference evidence="1 2" key="1">
    <citation type="submission" date="2020-02" db="EMBL/GenBank/DDBJ databases">
        <title>Tigecycline-resistant Acinetobacter species from pigs and migratory birds.</title>
        <authorList>
            <person name="Chen C."/>
            <person name="Sun J."/>
            <person name="Liao X.-P."/>
            <person name="Liu Y.-H."/>
        </authorList>
    </citation>
    <scope>NUCLEOTIDE SEQUENCE [LARGE SCALE GENOMIC DNA]</scope>
    <source>
        <strain evidence="1 2">YH12207_T</strain>
    </source>
</reference>
<evidence type="ECO:0000313" key="2">
    <source>
        <dbReference type="Proteomes" id="UP000593966"/>
    </source>
</evidence>